<reference evidence="2" key="1">
    <citation type="submission" date="2023-11" db="EMBL/GenBank/DDBJ databases">
        <authorList>
            <person name="Alioto T."/>
            <person name="Alioto T."/>
            <person name="Gomez Garrido J."/>
        </authorList>
    </citation>
    <scope>NUCLEOTIDE SEQUENCE</scope>
</reference>
<proteinExistence type="predicted"/>
<dbReference type="EMBL" id="CAVMBE010000094">
    <property type="protein sequence ID" value="CAK4033804.1"/>
    <property type="molecule type" value="Genomic_DNA"/>
</dbReference>
<dbReference type="Pfam" id="PF06985">
    <property type="entry name" value="HET"/>
    <property type="match status" value="1"/>
</dbReference>
<dbReference type="PANTHER" id="PTHR33112:SF11">
    <property type="entry name" value="HETEROKARYON INCOMPATIBILITY DOMAIN-CONTAINING PROTEIN"/>
    <property type="match status" value="1"/>
</dbReference>
<dbReference type="PANTHER" id="PTHR33112">
    <property type="entry name" value="DOMAIN PROTEIN, PUTATIVE-RELATED"/>
    <property type="match status" value="1"/>
</dbReference>
<protein>
    <recommendedName>
        <fullName evidence="1">Heterokaryon incompatibility domain-containing protein</fullName>
    </recommendedName>
</protein>
<dbReference type="Proteomes" id="UP001296104">
    <property type="component" value="Unassembled WGS sequence"/>
</dbReference>
<evidence type="ECO:0000259" key="1">
    <source>
        <dbReference type="Pfam" id="PF06985"/>
    </source>
</evidence>
<evidence type="ECO:0000313" key="2">
    <source>
        <dbReference type="EMBL" id="CAK4033804.1"/>
    </source>
</evidence>
<dbReference type="InterPro" id="IPR010730">
    <property type="entry name" value="HET"/>
</dbReference>
<accession>A0AAI9EF13</accession>
<keyword evidence="3" id="KW-1185">Reference proteome</keyword>
<organism evidence="2 3">
    <name type="scientific">Lecanosticta acicola</name>
    <dbReference type="NCBI Taxonomy" id="111012"/>
    <lineage>
        <taxon>Eukaryota</taxon>
        <taxon>Fungi</taxon>
        <taxon>Dikarya</taxon>
        <taxon>Ascomycota</taxon>
        <taxon>Pezizomycotina</taxon>
        <taxon>Dothideomycetes</taxon>
        <taxon>Dothideomycetidae</taxon>
        <taxon>Mycosphaerellales</taxon>
        <taxon>Mycosphaerellaceae</taxon>
        <taxon>Lecanosticta</taxon>
    </lineage>
</organism>
<name>A0AAI9EF13_9PEZI</name>
<evidence type="ECO:0000313" key="3">
    <source>
        <dbReference type="Proteomes" id="UP001296104"/>
    </source>
</evidence>
<sequence length="418" mass="47508">MQDQADLTDWLRESSAMHKVYGHAFINIAATGASDSSEGLYEDSYIDFSLCEQVYATVPDSSGDSAELKLYTLFDGSFWESQVSSAPLNRRGWVLQERLLAKRAIHFGRKQVLWECCDMDAAEVFPEGLPASMKGMYVTGFKSFDPTVKVPKAFGYRGQRSSANKIWCRIVSTYSHCKLTNPEDKLVAISGIARRMESIIQDKYLAGMWRQTLAGELFWVAHEMGSHHRSSVYRAPTWSWASIDGAIHMEPVPDRGSRYTVKHCHLDYVSSDHTGLLRGGELVLEGIIKRITIQSNLHPPRWVLGVNGHDFSSQFMSSSTFVNDVALDDDEYDFEKDSRDGRLYLMEGSIHLWPFELFNLLLRCEDPMTGTFSRFGVSTHFGFDLEKRGALLARDPEESRLPCVRWDVEEKMHTIRVI</sequence>
<feature type="domain" description="Heterokaryon incompatibility" evidence="1">
    <location>
        <begin position="3"/>
        <end position="97"/>
    </location>
</feature>
<gene>
    <name evidence="2" type="ORF">LECACI_7A008962</name>
</gene>
<comment type="caution">
    <text evidence="2">The sequence shown here is derived from an EMBL/GenBank/DDBJ whole genome shotgun (WGS) entry which is preliminary data.</text>
</comment>
<dbReference type="AlphaFoldDB" id="A0AAI9EF13"/>